<evidence type="ECO:0000256" key="3">
    <source>
        <dbReference type="ARBA" id="ARBA00012556"/>
    </source>
</evidence>
<dbReference type="GO" id="GO:0031218">
    <property type="term" value="F:arabinogalactan endo-1,4-beta-galactosidase activity"/>
    <property type="evidence" value="ECO:0007669"/>
    <property type="project" value="UniProtKB-EC"/>
</dbReference>
<comment type="caution">
    <text evidence="7">The sequence shown here is derived from an EMBL/GenBank/DDBJ whole genome shotgun (WGS) entry which is preliminary data.</text>
</comment>
<dbReference type="PANTHER" id="PTHR34983:SF1">
    <property type="entry name" value="ARABINOGALACTAN ENDO-BETA-1,4-GALACTANASE A"/>
    <property type="match status" value="1"/>
</dbReference>
<evidence type="ECO:0000256" key="2">
    <source>
        <dbReference type="ARBA" id="ARBA00010687"/>
    </source>
</evidence>
<evidence type="ECO:0000256" key="6">
    <source>
        <dbReference type="RuleBase" id="RU361192"/>
    </source>
</evidence>
<gene>
    <name evidence="7" type="ORF">HZA61_08310</name>
</gene>
<proteinExistence type="inferred from homology"/>
<name>A0A933SDW4_UNCEI</name>
<evidence type="ECO:0000256" key="1">
    <source>
        <dbReference type="ARBA" id="ARBA00001695"/>
    </source>
</evidence>
<dbReference type="InterPro" id="IPR017853">
    <property type="entry name" value="GH"/>
</dbReference>
<comment type="similarity">
    <text evidence="2 6">Belongs to the glycosyl hydrolase 53 family.</text>
</comment>
<dbReference type="EC" id="3.2.1.89" evidence="3 6"/>
<dbReference type="GO" id="GO:0045490">
    <property type="term" value="P:pectin catabolic process"/>
    <property type="evidence" value="ECO:0007669"/>
    <property type="project" value="TreeGrafter"/>
</dbReference>
<keyword evidence="5 6" id="KW-0326">Glycosidase</keyword>
<dbReference type="EMBL" id="JACRIW010000055">
    <property type="protein sequence ID" value="MBI5169475.1"/>
    <property type="molecule type" value="Genomic_DNA"/>
</dbReference>
<evidence type="ECO:0000256" key="4">
    <source>
        <dbReference type="ARBA" id="ARBA00022801"/>
    </source>
</evidence>
<evidence type="ECO:0000313" key="7">
    <source>
        <dbReference type="EMBL" id="MBI5169475.1"/>
    </source>
</evidence>
<protein>
    <recommendedName>
        <fullName evidence="3 6">Arabinogalactan endo-beta-1,4-galactanase</fullName>
        <ecNumber evidence="3 6">3.2.1.89</ecNumber>
    </recommendedName>
</protein>
<evidence type="ECO:0000313" key="8">
    <source>
        <dbReference type="Proteomes" id="UP000696931"/>
    </source>
</evidence>
<dbReference type="Proteomes" id="UP000696931">
    <property type="component" value="Unassembled WGS sequence"/>
</dbReference>
<comment type="catalytic activity">
    <reaction evidence="1 6">
        <text>The enzyme specifically hydrolyzes (1-&gt;4)-beta-D-galactosidic linkages in type I arabinogalactans.</text>
        <dbReference type="EC" id="3.2.1.89"/>
    </reaction>
</comment>
<keyword evidence="4 6" id="KW-0378">Hydrolase</keyword>
<sequence length="377" mass="40343">MKASRFAWIVLGALAAARVPEARAFEIGADLSSLPRVEAGGAVFSDGDTTADAITLLRRAGFTSVRLRLWHTPADGDCALAPTLALAKRAQGAGLRVLLDLHYSDTWADPAHQSPPAAWAALSPETLRDSVRAYTRDVLAAFVAQGTPPAWVQIGNEIDGGMLWESGRLRGGRARLASRETFARLVRAGADGAREASPGTKIVVHFSGGGDRDGAEEFFATLDERDVPFDVMAVSYYPWWHGTPRQLESTLRALASRFSRPVMVAETAQPWTSAWFDATHNAAGKLPAGAHPASPEGQAAFAAEVRAIVTRVSGGRGLGVWWWEPAWIVAPHATSPWENCTLFDEKGALLPAARALVQGAPVPAAPAAPRDVTRHRR</sequence>
<dbReference type="InterPro" id="IPR011683">
    <property type="entry name" value="Glyco_hydro_53"/>
</dbReference>
<dbReference type="PANTHER" id="PTHR34983">
    <property type="entry name" value="ARABINOGALACTAN ENDO-BETA-1,4-GALACTANASE A"/>
    <property type="match status" value="1"/>
</dbReference>
<dbReference type="GO" id="GO:0015926">
    <property type="term" value="F:glucosidase activity"/>
    <property type="evidence" value="ECO:0007669"/>
    <property type="project" value="InterPro"/>
</dbReference>
<reference evidence="7" key="1">
    <citation type="submission" date="2020-07" db="EMBL/GenBank/DDBJ databases">
        <title>Huge and variable diversity of episymbiotic CPR bacteria and DPANN archaea in groundwater ecosystems.</title>
        <authorList>
            <person name="He C.Y."/>
            <person name="Keren R."/>
            <person name="Whittaker M."/>
            <person name="Farag I.F."/>
            <person name="Doudna J."/>
            <person name="Cate J.H.D."/>
            <person name="Banfield J.F."/>
        </authorList>
    </citation>
    <scope>NUCLEOTIDE SEQUENCE</scope>
    <source>
        <strain evidence="7">NC_groundwater_1813_Pr3_B-0.1um_71_17</strain>
    </source>
</reference>
<dbReference type="SUPFAM" id="SSF51445">
    <property type="entry name" value="(Trans)glycosidases"/>
    <property type="match status" value="1"/>
</dbReference>
<organism evidence="7 8">
    <name type="scientific">Eiseniibacteriota bacterium</name>
    <dbReference type="NCBI Taxonomy" id="2212470"/>
    <lineage>
        <taxon>Bacteria</taxon>
        <taxon>Candidatus Eiseniibacteriota</taxon>
    </lineage>
</organism>
<evidence type="ECO:0000256" key="5">
    <source>
        <dbReference type="ARBA" id="ARBA00023295"/>
    </source>
</evidence>
<dbReference type="AlphaFoldDB" id="A0A933SDW4"/>
<accession>A0A933SDW4</accession>
<dbReference type="Gene3D" id="3.20.20.80">
    <property type="entry name" value="Glycosidases"/>
    <property type="match status" value="1"/>
</dbReference>
<dbReference type="Pfam" id="PF07745">
    <property type="entry name" value="Glyco_hydro_53"/>
    <property type="match status" value="1"/>
</dbReference>